<dbReference type="KEGG" id="dwd:DSCW_45540"/>
<dbReference type="RefSeq" id="WP_155305909.1">
    <property type="nucleotide sequence ID" value="NZ_AP021875.1"/>
</dbReference>
<dbReference type="AlphaFoldDB" id="A0A5K7ZM47"/>
<accession>A0A5K7ZM47</accession>
<dbReference type="EMBL" id="AP021875">
    <property type="protein sequence ID" value="BBO77137.1"/>
    <property type="molecule type" value="Genomic_DNA"/>
</dbReference>
<dbReference type="OrthoDB" id="5417970at2"/>
<gene>
    <name evidence="1" type="ORF">DSCW_45540</name>
</gene>
<proteinExistence type="predicted"/>
<evidence type="ECO:0000313" key="1">
    <source>
        <dbReference type="EMBL" id="BBO77137.1"/>
    </source>
</evidence>
<protein>
    <recommendedName>
        <fullName evidence="3">DUF5610 domain-containing protein</fullName>
    </recommendedName>
</protein>
<keyword evidence="2" id="KW-1185">Reference proteome</keyword>
<evidence type="ECO:0000313" key="2">
    <source>
        <dbReference type="Proteomes" id="UP000427769"/>
    </source>
</evidence>
<sequence length="269" mass="30171">MNPITHSQSFFPFQYGNFSESTSFQAEQTRAGFISQSQSTDLTITTDEGDTVTLSLALATEINAGLHRSASYENGRAESTQTAFLEFSDSQSLSVEIDGNLSAEEQEDIRAAIEVIGGMIDDFLSGDLQEMAAGGELLKELDTVASLEAAFSYERQVKYGEQQRVEISQSALEENRGNHRRGHGRLQRLMQRIDKVTDDMADQVREFRGRRDHLAGSIRNLFNHYRNDEMENAPESRLRQEVVQTMQSAFVQKIQTLTESASFELSYTA</sequence>
<organism evidence="1 2">
    <name type="scientific">Desulfosarcina widdelii</name>
    <dbReference type="NCBI Taxonomy" id="947919"/>
    <lineage>
        <taxon>Bacteria</taxon>
        <taxon>Pseudomonadati</taxon>
        <taxon>Thermodesulfobacteriota</taxon>
        <taxon>Desulfobacteria</taxon>
        <taxon>Desulfobacterales</taxon>
        <taxon>Desulfosarcinaceae</taxon>
        <taxon>Desulfosarcina</taxon>
    </lineage>
</organism>
<reference evidence="1 2" key="1">
    <citation type="submission" date="2019-11" db="EMBL/GenBank/DDBJ databases">
        <title>Comparative genomics of hydrocarbon-degrading Desulfosarcina strains.</title>
        <authorList>
            <person name="Watanabe M."/>
            <person name="Kojima H."/>
            <person name="Fukui M."/>
        </authorList>
    </citation>
    <scope>NUCLEOTIDE SEQUENCE [LARGE SCALE GENOMIC DNA]</scope>
    <source>
        <strain evidence="1 2">PP31</strain>
    </source>
</reference>
<dbReference type="Proteomes" id="UP000427769">
    <property type="component" value="Chromosome"/>
</dbReference>
<name>A0A5K7ZM47_9BACT</name>
<evidence type="ECO:0008006" key="3">
    <source>
        <dbReference type="Google" id="ProtNLM"/>
    </source>
</evidence>